<dbReference type="GO" id="GO:0005524">
    <property type="term" value="F:ATP binding"/>
    <property type="evidence" value="ECO:0007669"/>
    <property type="project" value="UniProtKB-KW"/>
</dbReference>
<evidence type="ECO:0000313" key="5">
    <source>
        <dbReference type="Proteomes" id="UP001150925"/>
    </source>
</evidence>
<reference evidence="4" key="1">
    <citation type="submission" date="2022-07" db="EMBL/GenBank/DDBJ databases">
        <title>Phylogenomic reconstructions and comparative analyses of Kickxellomycotina fungi.</title>
        <authorList>
            <person name="Reynolds N.K."/>
            <person name="Stajich J.E."/>
            <person name="Barry K."/>
            <person name="Grigoriev I.V."/>
            <person name="Crous P."/>
            <person name="Smith M.E."/>
        </authorList>
    </citation>
    <scope>NUCLEOTIDE SEQUENCE</scope>
    <source>
        <strain evidence="4">RSA 1196</strain>
    </source>
</reference>
<accession>A0A9W8AP77</accession>
<feature type="region of interest" description="Disordered" evidence="3">
    <location>
        <begin position="695"/>
        <end position="821"/>
    </location>
</feature>
<keyword evidence="5" id="KW-1185">Reference proteome</keyword>
<dbReference type="PANTHER" id="PTHR48103:SF2">
    <property type="entry name" value="MIDASIN"/>
    <property type="match status" value="1"/>
</dbReference>
<gene>
    <name evidence="4" type="primary">MDN1_4</name>
    <name evidence="4" type="ORF">IWQ62_005814</name>
</gene>
<dbReference type="GO" id="GO:0000027">
    <property type="term" value="P:ribosomal large subunit assembly"/>
    <property type="evidence" value="ECO:0007669"/>
    <property type="project" value="TreeGrafter"/>
</dbReference>
<feature type="compositionally biased region" description="Acidic residues" evidence="3">
    <location>
        <begin position="756"/>
        <end position="768"/>
    </location>
</feature>
<protein>
    <submittedName>
        <fullName evidence="4">AAA ATPase midasin</fullName>
    </submittedName>
</protein>
<feature type="non-terminal residue" evidence="4">
    <location>
        <position position="1"/>
    </location>
</feature>
<dbReference type="PANTHER" id="PTHR48103">
    <property type="entry name" value="MIDASIN-RELATED"/>
    <property type="match status" value="1"/>
</dbReference>
<dbReference type="EMBL" id="JANBPY010002645">
    <property type="protein sequence ID" value="KAJ1954201.1"/>
    <property type="molecule type" value="Genomic_DNA"/>
</dbReference>
<evidence type="ECO:0000256" key="2">
    <source>
        <dbReference type="ARBA" id="ARBA00022840"/>
    </source>
</evidence>
<dbReference type="AlphaFoldDB" id="A0A9W8AP77"/>
<evidence type="ECO:0000256" key="1">
    <source>
        <dbReference type="ARBA" id="ARBA00022741"/>
    </source>
</evidence>
<dbReference type="Proteomes" id="UP001150925">
    <property type="component" value="Unassembled WGS sequence"/>
</dbReference>
<name>A0A9W8AP77_9FUNG</name>
<keyword evidence="2" id="KW-0067">ATP-binding</keyword>
<dbReference type="GO" id="GO:0005634">
    <property type="term" value="C:nucleus"/>
    <property type="evidence" value="ECO:0007669"/>
    <property type="project" value="TreeGrafter"/>
</dbReference>
<organism evidence="4 5">
    <name type="scientific">Dispira parvispora</name>
    <dbReference type="NCBI Taxonomy" id="1520584"/>
    <lineage>
        <taxon>Eukaryota</taxon>
        <taxon>Fungi</taxon>
        <taxon>Fungi incertae sedis</taxon>
        <taxon>Zoopagomycota</taxon>
        <taxon>Kickxellomycotina</taxon>
        <taxon>Dimargaritomycetes</taxon>
        <taxon>Dimargaritales</taxon>
        <taxon>Dimargaritaceae</taxon>
        <taxon>Dispira</taxon>
    </lineage>
</organism>
<feature type="compositionally biased region" description="Acidic residues" evidence="3">
    <location>
        <begin position="695"/>
        <end position="704"/>
    </location>
</feature>
<feature type="non-terminal residue" evidence="4">
    <location>
        <position position="821"/>
    </location>
</feature>
<comment type="caution">
    <text evidence="4">The sequence shown here is derived from an EMBL/GenBank/DDBJ whole genome shotgun (WGS) entry which is preliminary data.</text>
</comment>
<feature type="compositionally biased region" description="Acidic residues" evidence="3">
    <location>
        <begin position="727"/>
        <end position="744"/>
    </location>
</feature>
<evidence type="ECO:0000313" key="4">
    <source>
        <dbReference type="EMBL" id="KAJ1954201.1"/>
    </source>
</evidence>
<feature type="region of interest" description="Disordered" evidence="3">
    <location>
        <begin position="1"/>
        <end position="29"/>
    </location>
</feature>
<dbReference type="OrthoDB" id="5600029at2759"/>
<keyword evidence="1" id="KW-0547">Nucleotide-binding</keyword>
<feature type="compositionally biased region" description="Acidic residues" evidence="3">
    <location>
        <begin position="775"/>
        <end position="792"/>
    </location>
</feature>
<proteinExistence type="predicted"/>
<evidence type="ECO:0000256" key="3">
    <source>
        <dbReference type="SAM" id="MobiDB-lite"/>
    </source>
</evidence>
<dbReference type="GO" id="GO:0000055">
    <property type="term" value="P:ribosomal large subunit export from nucleus"/>
    <property type="evidence" value="ECO:0007669"/>
    <property type="project" value="TreeGrafter"/>
</dbReference>
<dbReference type="GO" id="GO:0030687">
    <property type="term" value="C:preribosome, large subunit precursor"/>
    <property type="evidence" value="ECO:0007669"/>
    <property type="project" value="TreeGrafter"/>
</dbReference>
<sequence>TSEKAFVEEVTGSKSIPTEAKPEVGKPSRKSLLLRKNRRGLGQQSPDHLHVVLDHLKTTMEPALTVTGELEPLHNSDLLALHQQVMENSDYQRLDTLPKAATTLVSMAQRGTLYRDRLTESHTVAKLAHLVIERTLELRNSHVPPFEPPTNPPLARSELAEAKYKAHHQFYKRLKVLKQKALTDLLKHLKVLGLKHRRRTDIQQQLQMVSVFTSETIQFGSEYLDTFQKVANWHGIDQAVVGSLVHPLHGSVRATWYRADRYYQRTLARLTLLQQLAHQGGSPDLAPHQVQRFLAATESACWQMQSERVLLDRVGRGLANIARLALQWVYVDTTWLTAGEEKEVEEVKGMAALSLEHSELLSKPSTQTASTPVVHDRILQSLVNLDQTTRTLVRGIEQALTMLRHPRVKVAGHSSFAVESLEELGTVGSRWCGTLAEHCAHLEQLLPNSSKLDTVCFFRPGLQDDLVNCHTWLATIPSGLKQLLEQEPPLGSLLLPLVTLVQESLGNQSSDVTVSLSLVSDHMLESRSAGTLDLAAQIQAPIWQEAVGAVSKFIDGMLLVFQQVRSLTRGAANKSDQSIDELELGLPQDALVTPPAELKALQRALAMEQVADLLTRVNTTCRIVFLNTTFSPLSKHYLTIQLQRARHFLYQYLRLGQHAVVDFTCHHGALCKLSYVLCNTFSVLLRDGFCTPEFEGEGEGDEGPEGNGKLEEGTGIGEGRGEKNVSDEIENEDQVLGTENEEKDDSPQQDPAAGEDAIEMENDFEGEIGDAQYTDVEDDSGPSDGEEEEPELEDRIGDVDLDDPSAVDDKLWDGEDDEEDA</sequence>